<evidence type="ECO:0000256" key="2">
    <source>
        <dbReference type="ARBA" id="ARBA00004916"/>
    </source>
</evidence>
<dbReference type="InterPro" id="IPR004277">
    <property type="entry name" value="PSS"/>
</dbReference>
<dbReference type="PANTHER" id="PTHR15362">
    <property type="entry name" value="PHOSPHATIDYLINOSITOL SYNTHASE"/>
    <property type="match status" value="1"/>
</dbReference>
<evidence type="ECO:0000256" key="9">
    <source>
        <dbReference type="ARBA" id="ARBA00023098"/>
    </source>
</evidence>
<name>A0ABN7NCT8_TIMPD</name>
<feature type="transmembrane region" description="Helical" evidence="12">
    <location>
        <begin position="213"/>
        <end position="233"/>
    </location>
</feature>
<accession>A0ABN7NCT8</accession>
<evidence type="ECO:0000256" key="10">
    <source>
        <dbReference type="ARBA" id="ARBA00023136"/>
    </source>
</evidence>
<keyword evidence="11 12" id="KW-1208">Phospholipid metabolism</keyword>
<comment type="catalytic activity">
    <reaction evidence="12">
        <text>a 1,2-diacyl-sn-glycero-3-phosphoethanolamine + L-serine = a 1,2-diacyl-sn-glycero-3-phospho-L-serine + ethanolamine</text>
        <dbReference type="Rhea" id="RHEA:27606"/>
        <dbReference type="ChEBI" id="CHEBI:33384"/>
        <dbReference type="ChEBI" id="CHEBI:57262"/>
        <dbReference type="ChEBI" id="CHEBI:57603"/>
        <dbReference type="ChEBI" id="CHEBI:64612"/>
        <dbReference type="EC" id="2.7.8.29"/>
    </reaction>
</comment>
<comment type="subcellular location">
    <subcellularLocation>
        <location evidence="1 12">Endoplasmic reticulum membrane</location>
        <topology evidence="1 12">Multi-pass membrane protein</topology>
    </subcellularLocation>
</comment>
<keyword evidence="7 12" id="KW-0256">Endoplasmic reticulum</keyword>
<comment type="pathway">
    <text evidence="2 12">Phospholipid metabolism; phosphatidylserine biosynthesis.</text>
</comment>
<evidence type="ECO:0000256" key="11">
    <source>
        <dbReference type="ARBA" id="ARBA00023264"/>
    </source>
</evidence>
<feature type="transmembrane region" description="Helical" evidence="12">
    <location>
        <begin position="185"/>
        <end position="207"/>
    </location>
</feature>
<feature type="transmembrane region" description="Helical" evidence="12">
    <location>
        <begin position="68"/>
        <end position="88"/>
    </location>
</feature>
<comment type="caution">
    <text evidence="13">The sequence shown here is derived from an EMBL/GenBank/DDBJ whole genome shotgun (WGS) entry which is preliminary data.</text>
</comment>
<dbReference type="PANTHER" id="PTHR15362:SF15">
    <property type="entry name" value="PHOSPHATIDYLSERINE SYNTHASE 1"/>
    <property type="match status" value="1"/>
</dbReference>
<comment type="pathway">
    <text evidence="3">Lipid metabolism.</text>
</comment>
<comment type="function">
    <text evidence="12">Catalyzes a base-exchange reaction in which the polar head group of phosphatidylethanolamine (PE) is replaced by L-serine.</text>
</comment>
<dbReference type="EC" id="2.7.8.29" evidence="12"/>
<dbReference type="Proteomes" id="UP001153148">
    <property type="component" value="Unassembled WGS sequence"/>
</dbReference>
<evidence type="ECO:0000256" key="12">
    <source>
        <dbReference type="RuleBase" id="RU368094"/>
    </source>
</evidence>
<proteinExistence type="inferred from homology"/>
<keyword evidence="8 12" id="KW-1133">Transmembrane helix</keyword>
<feature type="transmembrane region" description="Helical" evidence="12">
    <location>
        <begin position="282"/>
        <end position="299"/>
    </location>
</feature>
<keyword evidence="9 12" id="KW-0443">Lipid metabolism</keyword>
<feature type="transmembrane region" description="Helical" evidence="12">
    <location>
        <begin position="319"/>
        <end position="338"/>
    </location>
</feature>
<keyword evidence="12" id="KW-0444">Lipid biosynthesis</keyword>
<organism evidence="13 14">
    <name type="scientific">Timema podura</name>
    <name type="common">Walking stick</name>
    <dbReference type="NCBI Taxonomy" id="61482"/>
    <lineage>
        <taxon>Eukaryota</taxon>
        <taxon>Metazoa</taxon>
        <taxon>Ecdysozoa</taxon>
        <taxon>Arthropoda</taxon>
        <taxon>Hexapoda</taxon>
        <taxon>Insecta</taxon>
        <taxon>Pterygota</taxon>
        <taxon>Neoptera</taxon>
        <taxon>Polyneoptera</taxon>
        <taxon>Phasmatodea</taxon>
        <taxon>Timematodea</taxon>
        <taxon>Timematoidea</taxon>
        <taxon>Timematidae</taxon>
        <taxon>Timema</taxon>
    </lineage>
</organism>
<keyword evidence="12" id="KW-0594">Phospholipid biosynthesis</keyword>
<comment type="similarity">
    <text evidence="4 12">Belongs to the phosphatidyl serine synthase family.</text>
</comment>
<evidence type="ECO:0000256" key="1">
    <source>
        <dbReference type="ARBA" id="ARBA00004477"/>
    </source>
</evidence>
<evidence type="ECO:0000256" key="4">
    <source>
        <dbReference type="ARBA" id="ARBA00008671"/>
    </source>
</evidence>
<dbReference type="EMBL" id="CAJPIN010000581">
    <property type="protein sequence ID" value="CAG2053671.1"/>
    <property type="molecule type" value="Genomic_DNA"/>
</dbReference>
<feature type="transmembrane region" description="Helical" evidence="12">
    <location>
        <begin position="100"/>
        <end position="120"/>
    </location>
</feature>
<evidence type="ECO:0000256" key="7">
    <source>
        <dbReference type="ARBA" id="ARBA00022824"/>
    </source>
</evidence>
<evidence type="ECO:0000256" key="3">
    <source>
        <dbReference type="ARBA" id="ARBA00005189"/>
    </source>
</evidence>
<reference evidence="13" key="1">
    <citation type="submission" date="2021-03" db="EMBL/GenBank/DDBJ databases">
        <authorList>
            <person name="Tran Van P."/>
        </authorList>
    </citation>
    <scope>NUCLEOTIDE SEQUENCE</scope>
</reference>
<evidence type="ECO:0000256" key="8">
    <source>
        <dbReference type="ARBA" id="ARBA00022989"/>
    </source>
</evidence>
<evidence type="ECO:0000256" key="6">
    <source>
        <dbReference type="ARBA" id="ARBA00022692"/>
    </source>
</evidence>
<keyword evidence="5 12" id="KW-0808">Transferase</keyword>
<gene>
    <name evidence="13" type="ORF">TPAB3V08_LOCUS722</name>
</gene>
<sequence length="496" mass="57183">MAQRPGYIKVTSETPGICNTFNTINERPVDDISLEFFYKPHTITLLAVSIAAVICTAFIRDEADVQDNIWAGMCCVVFFFLIISVLAFPNGPFTRPHPAIWRMVFGMSVLYLMGLLFLLFQSFKTVNAILYWIDPSLKDFNIDMDKEYGVNCSDVSLERIWSHVDVFAAGHFLGWMFKAILVRHFGILWAISVMWEFTEIAFAHLLPNFIECWWDALILDVLICNGLGIWVGLQICKRLEMREYKWVSIKDIHSTSGKLKRAVLQFTPGSWTHVRWLDPTCTYMRFFALCQLVIFWQVSELNTFFLKHIFEMPPSHPIVALRLILIGVIVAPSVRQYYSYTTDTQCKRVGTQCWVYGAIMVTEAILCIKNGKELFERTQAVNIIIWFLLQLMLSIMCVYGFVLWHKYIQNGDEVSRESSPIKSPEVGFKDHPPGLNKIQEIIGSLPSHKETSENLKRRNVTVKNGGLNSFTHFDIVDMCRNIVILYYSLVSYSLYK</sequence>
<evidence type="ECO:0000256" key="5">
    <source>
        <dbReference type="ARBA" id="ARBA00022679"/>
    </source>
</evidence>
<feature type="transmembrane region" description="Helical" evidence="12">
    <location>
        <begin position="383"/>
        <end position="404"/>
    </location>
</feature>
<evidence type="ECO:0000313" key="14">
    <source>
        <dbReference type="Proteomes" id="UP001153148"/>
    </source>
</evidence>
<keyword evidence="10 12" id="KW-0472">Membrane</keyword>
<keyword evidence="14" id="KW-1185">Reference proteome</keyword>
<keyword evidence="6 12" id="KW-0812">Transmembrane</keyword>
<evidence type="ECO:0000313" key="13">
    <source>
        <dbReference type="EMBL" id="CAG2053671.1"/>
    </source>
</evidence>
<protein>
    <recommendedName>
        <fullName evidence="12">Phosphatidylserine synthase</fullName>
        <ecNumber evidence="12">2.7.8.29</ecNumber>
    </recommendedName>
    <alternativeName>
        <fullName evidence="12">Serine-exchange enzyme</fullName>
    </alternativeName>
</protein>
<dbReference type="Pfam" id="PF03034">
    <property type="entry name" value="PSS"/>
    <property type="match status" value="1"/>
</dbReference>